<proteinExistence type="predicted"/>
<accession>A0A183IA96</accession>
<organism evidence="3">
    <name type="scientific">Soboliphyme baturini</name>
    <dbReference type="NCBI Taxonomy" id="241478"/>
    <lineage>
        <taxon>Eukaryota</taxon>
        <taxon>Metazoa</taxon>
        <taxon>Ecdysozoa</taxon>
        <taxon>Nematoda</taxon>
        <taxon>Enoplea</taxon>
        <taxon>Dorylaimia</taxon>
        <taxon>Dioctophymatida</taxon>
        <taxon>Dioctophymatoidea</taxon>
        <taxon>Soboliphymatidae</taxon>
        <taxon>Soboliphyme</taxon>
    </lineage>
</organism>
<evidence type="ECO:0000313" key="2">
    <source>
        <dbReference type="Proteomes" id="UP000270296"/>
    </source>
</evidence>
<reference evidence="3" key="1">
    <citation type="submission" date="2016-06" db="UniProtKB">
        <authorList>
            <consortium name="WormBaseParasite"/>
        </authorList>
    </citation>
    <scope>IDENTIFICATION</scope>
</reference>
<dbReference type="Proteomes" id="UP000270296">
    <property type="component" value="Unassembled WGS sequence"/>
</dbReference>
<name>A0A183IA96_9BILA</name>
<dbReference type="WBParaSite" id="SBAD_0000056201-mRNA-1">
    <property type="protein sequence ID" value="SBAD_0000056201-mRNA-1"/>
    <property type="gene ID" value="SBAD_0000056201"/>
</dbReference>
<protein>
    <submittedName>
        <fullName evidence="1 3">Uncharacterized protein</fullName>
    </submittedName>
</protein>
<evidence type="ECO:0000313" key="1">
    <source>
        <dbReference type="EMBL" id="VDO84866.1"/>
    </source>
</evidence>
<gene>
    <name evidence="1" type="ORF">SBAD_LOCUS540</name>
</gene>
<evidence type="ECO:0000313" key="3">
    <source>
        <dbReference type="WBParaSite" id="SBAD_0000056201-mRNA-1"/>
    </source>
</evidence>
<keyword evidence="2" id="KW-1185">Reference proteome</keyword>
<dbReference type="AlphaFoldDB" id="A0A183IA96"/>
<dbReference type="EMBL" id="UZAM01001709">
    <property type="protein sequence ID" value="VDO84866.1"/>
    <property type="molecule type" value="Genomic_DNA"/>
</dbReference>
<sequence length="29" mass="3444">MTMICMTWSELINTSKHCFYSRKTEVLSC</sequence>
<reference evidence="1 2" key="2">
    <citation type="submission" date="2018-11" db="EMBL/GenBank/DDBJ databases">
        <authorList>
            <consortium name="Pathogen Informatics"/>
        </authorList>
    </citation>
    <scope>NUCLEOTIDE SEQUENCE [LARGE SCALE GENOMIC DNA]</scope>
</reference>